<keyword evidence="1" id="KW-0472">Membrane</keyword>
<dbReference type="EMBL" id="JAIXMP010000022">
    <property type="protein sequence ID" value="KAI9255691.1"/>
    <property type="molecule type" value="Genomic_DNA"/>
</dbReference>
<feature type="transmembrane region" description="Helical" evidence="1">
    <location>
        <begin position="20"/>
        <end position="43"/>
    </location>
</feature>
<feature type="transmembrane region" description="Helical" evidence="1">
    <location>
        <begin position="83"/>
        <end position="103"/>
    </location>
</feature>
<dbReference type="Proteomes" id="UP001209540">
    <property type="component" value="Unassembled WGS sequence"/>
</dbReference>
<name>A0AAD5PB77_9FUNG</name>
<keyword evidence="3" id="KW-1185">Reference proteome</keyword>
<proteinExistence type="predicted"/>
<dbReference type="AlphaFoldDB" id="A0AAD5PB77"/>
<sequence>MVQLIFYQQAIFYNATISYSILILLLPYSILSWVFVAAVLTTIDQIYIYQTPRWLCYECLVAMFTMFTIRLVYFWSLHVLNHLLTYKTFLFFFLSCCMKHIFFKYTPKNGWPR</sequence>
<protein>
    <submittedName>
        <fullName evidence="2">Uncharacterized protein</fullName>
    </submittedName>
</protein>
<evidence type="ECO:0000256" key="1">
    <source>
        <dbReference type="SAM" id="Phobius"/>
    </source>
</evidence>
<gene>
    <name evidence="2" type="ORF">BDA99DRAFT_148558</name>
</gene>
<comment type="caution">
    <text evidence="2">The sequence shown here is derived from an EMBL/GenBank/DDBJ whole genome shotgun (WGS) entry which is preliminary data.</text>
</comment>
<evidence type="ECO:0000313" key="3">
    <source>
        <dbReference type="Proteomes" id="UP001209540"/>
    </source>
</evidence>
<evidence type="ECO:0000313" key="2">
    <source>
        <dbReference type="EMBL" id="KAI9255691.1"/>
    </source>
</evidence>
<reference evidence="2" key="1">
    <citation type="journal article" date="2022" name="IScience">
        <title>Evolution of zygomycete secretomes and the origins of terrestrial fungal ecologies.</title>
        <authorList>
            <person name="Chang Y."/>
            <person name="Wang Y."/>
            <person name="Mondo S."/>
            <person name="Ahrendt S."/>
            <person name="Andreopoulos W."/>
            <person name="Barry K."/>
            <person name="Beard J."/>
            <person name="Benny G.L."/>
            <person name="Blankenship S."/>
            <person name="Bonito G."/>
            <person name="Cuomo C."/>
            <person name="Desiro A."/>
            <person name="Gervers K.A."/>
            <person name="Hundley H."/>
            <person name="Kuo A."/>
            <person name="LaButti K."/>
            <person name="Lang B.F."/>
            <person name="Lipzen A."/>
            <person name="O'Donnell K."/>
            <person name="Pangilinan J."/>
            <person name="Reynolds N."/>
            <person name="Sandor L."/>
            <person name="Smith M.E."/>
            <person name="Tsang A."/>
            <person name="Grigoriev I.V."/>
            <person name="Stajich J.E."/>
            <person name="Spatafora J.W."/>
        </authorList>
    </citation>
    <scope>NUCLEOTIDE SEQUENCE</scope>
    <source>
        <strain evidence="2">RSA 2281</strain>
    </source>
</reference>
<keyword evidence="1" id="KW-0812">Transmembrane</keyword>
<organism evidence="2 3">
    <name type="scientific">Phascolomyces articulosus</name>
    <dbReference type="NCBI Taxonomy" id="60185"/>
    <lineage>
        <taxon>Eukaryota</taxon>
        <taxon>Fungi</taxon>
        <taxon>Fungi incertae sedis</taxon>
        <taxon>Mucoromycota</taxon>
        <taxon>Mucoromycotina</taxon>
        <taxon>Mucoromycetes</taxon>
        <taxon>Mucorales</taxon>
        <taxon>Lichtheimiaceae</taxon>
        <taxon>Phascolomyces</taxon>
    </lineage>
</organism>
<accession>A0AAD5PB77</accession>
<keyword evidence="1" id="KW-1133">Transmembrane helix</keyword>
<reference evidence="2" key="2">
    <citation type="submission" date="2023-02" db="EMBL/GenBank/DDBJ databases">
        <authorList>
            <consortium name="DOE Joint Genome Institute"/>
            <person name="Mondo S.J."/>
            <person name="Chang Y."/>
            <person name="Wang Y."/>
            <person name="Ahrendt S."/>
            <person name="Andreopoulos W."/>
            <person name="Barry K."/>
            <person name="Beard J."/>
            <person name="Benny G.L."/>
            <person name="Blankenship S."/>
            <person name="Bonito G."/>
            <person name="Cuomo C."/>
            <person name="Desiro A."/>
            <person name="Gervers K.A."/>
            <person name="Hundley H."/>
            <person name="Kuo A."/>
            <person name="LaButti K."/>
            <person name="Lang B.F."/>
            <person name="Lipzen A."/>
            <person name="O'Donnell K."/>
            <person name="Pangilinan J."/>
            <person name="Reynolds N."/>
            <person name="Sandor L."/>
            <person name="Smith M.W."/>
            <person name="Tsang A."/>
            <person name="Grigoriev I.V."/>
            <person name="Stajich J.E."/>
            <person name="Spatafora J.W."/>
        </authorList>
    </citation>
    <scope>NUCLEOTIDE SEQUENCE</scope>
    <source>
        <strain evidence="2">RSA 2281</strain>
    </source>
</reference>